<dbReference type="EMBL" id="BPUB01000001">
    <property type="protein sequence ID" value="GJG57696.1"/>
    <property type="molecule type" value="Genomic_DNA"/>
</dbReference>
<reference evidence="1" key="1">
    <citation type="journal article" date="2022" name="Int. J. Syst. Evol. Microbiol.">
        <title>Prevotella lacticifex sp. nov., isolated from the rumen of cows.</title>
        <authorList>
            <person name="Shinkai T."/>
            <person name="Ikeyama N."/>
            <person name="Kumagai M."/>
            <person name="Ohmori H."/>
            <person name="Sakamoto M."/>
            <person name="Ohkuma M."/>
            <person name="Mitsumori M."/>
        </authorList>
    </citation>
    <scope>NUCLEOTIDE SEQUENCE</scope>
    <source>
        <strain evidence="1">R5076</strain>
    </source>
</reference>
<evidence type="ECO:0000313" key="2">
    <source>
        <dbReference type="Proteomes" id="UP000825483"/>
    </source>
</evidence>
<gene>
    <name evidence="1" type="ORF">PRLR5076_05470</name>
</gene>
<name>A0A9R1CUL1_9BACT</name>
<keyword evidence="2" id="KW-1185">Reference proteome</keyword>
<accession>A0A9R1CUL1</accession>
<proteinExistence type="predicted"/>
<evidence type="ECO:0000313" key="1">
    <source>
        <dbReference type="EMBL" id="GJG57696.1"/>
    </source>
</evidence>
<organism evidence="1 2">
    <name type="scientific">Prevotella lacticifex</name>
    <dbReference type="NCBI Taxonomy" id="2854755"/>
    <lineage>
        <taxon>Bacteria</taxon>
        <taxon>Pseudomonadati</taxon>
        <taxon>Bacteroidota</taxon>
        <taxon>Bacteroidia</taxon>
        <taxon>Bacteroidales</taxon>
        <taxon>Prevotellaceae</taxon>
        <taxon>Prevotella</taxon>
    </lineage>
</organism>
<sequence>MDNKNKKFDVSNKIVGRDEVERLIEDYGHKGSGLSMEEKLGYLRNEKTIVKVRIISFPLSDESRVNAILREYKDYSQFKPENYTRFVFCLEYSMSHPLLMDEEQRVRDFCSGICPAEDKVLFYTAENDSLKDKLLLTIIASR</sequence>
<comment type="caution">
    <text evidence="1">The sequence shown here is derived from an EMBL/GenBank/DDBJ whole genome shotgun (WGS) entry which is preliminary data.</text>
</comment>
<dbReference type="AlphaFoldDB" id="A0A9R1CUL1"/>
<dbReference type="Proteomes" id="UP000825483">
    <property type="component" value="Unassembled WGS sequence"/>
</dbReference>
<protein>
    <submittedName>
        <fullName evidence="1">Uncharacterized protein</fullName>
    </submittedName>
</protein>